<name>A0A151HZW2_9HYME</name>
<dbReference type="Proteomes" id="UP000078540">
    <property type="component" value="Unassembled WGS sequence"/>
</dbReference>
<proteinExistence type="predicted"/>
<accession>A0A151HZW2</accession>
<evidence type="ECO:0000256" key="1">
    <source>
        <dbReference type="SAM" id="MobiDB-lite"/>
    </source>
</evidence>
<keyword evidence="3" id="KW-1185">Reference proteome</keyword>
<evidence type="ECO:0000313" key="3">
    <source>
        <dbReference type="Proteomes" id="UP000078540"/>
    </source>
</evidence>
<feature type="region of interest" description="Disordered" evidence="1">
    <location>
        <begin position="123"/>
        <end position="156"/>
    </location>
</feature>
<reference evidence="2 3" key="1">
    <citation type="submission" date="2015-09" db="EMBL/GenBank/DDBJ databases">
        <title>Atta colombica WGS genome.</title>
        <authorList>
            <person name="Nygaard S."/>
            <person name="Hu H."/>
            <person name="Boomsma J."/>
            <person name="Zhang G."/>
        </authorList>
    </citation>
    <scope>NUCLEOTIDE SEQUENCE [LARGE SCALE GENOMIC DNA]</scope>
    <source>
        <strain evidence="2">Treedump-2</strain>
        <tissue evidence="2">Whole body</tissue>
    </source>
</reference>
<gene>
    <name evidence="2" type="ORF">ALC53_10898</name>
</gene>
<dbReference type="AlphaFoldDB" id="A0A151HZW2"/>
<dbReference type="EMBL" id="KQ976642">
    <property type="protein sequence ID" value="KYM78681.1"/>
    <property type="molecule type" value="Genomic_DNA"/>
</dbReference>
<sequence length="272" mass="30130">MDVHVRSKAPYLLEIIDHRSGGVGVARRCLGRIRKNSEWRGARRECVLSVKRLFSVDVADVAHLFSVEMAVLTTVSWGHCGGGGGSGIVVVLRRRQKIFIVPLSFVALEIDVTEDYQNPTEELEKGIKEKDLKQPTSSPHIDRRRKTSLRVNRSLGPPGYACEGPLGSLGHATNARRAFKGSLETIYDGISPLLCFYLYLRPRKEGASERLRRYETDSYSVTKPTYGLSSFYERRKTPACSTECCPPKGTWLNTNGVISARSGSPTVDDGLA</sequence>
<organism evidence="2 3">
    <name type="scientific">Atta colombica</name>
    <dbReference type="NCBI Taxonomy" id="520822"/>
    <lineage>
        <taxon>Eukaryota</taxon>
        <taxon>Metazoa</taxon>
        <taxon>Ecdysozoa</taxon>
        <taxon>Arthropoda</taxon>
        <taxon>Hexapoda</taxon>
        <taxon>Insecta</taxon>
        <taxon>Pterygota</taxon>
        <taxon>Neoptera</taxon>
        <taxon>Endopterygota</taxon>
        <taxon>Hymenoptera</taxon>
        <taxon>Apocrita</taxon>
        <taxon>Aculeata</taxon>
        <taxon>Formicoidea</taxon>
        <taxon>Formicidae</taxon>
        <taxon>Myrmicinae</taxon>
        <taxon>Atta</taxon>
    </lineage>
</organism>
<protein>
    <submittedName>
        <fullName evidence="2">Uncharacterized protein</fullName>
    </submittedName>
</protein>
<feature type="compositionally biased region" description="Basic and acidic residues" evidence="1">
    <location>
        <begin position="123"/>
        <end position="133"/>
    </location>
</feature>
<evidence type="ECO:0000313" key="2">
    <source>
        <dbReference type="EMBL" id="KYM78681.1"/>
    </source>
</evidence>